<keyword evidence="1" id="KW-0812">Transmembrane</keyword>
<evidence type="ECO:0000313" key="3">
    <source>
        <dbReference type="Proteomes" id="UP000628854"/>
    </source>
</evidence>
<evidence type="ECO:0000313" key="2">
    <source>
        <dbReference type="EMBL" id="GGB70394.1"/>
    </source>
</evidence>
<proteinExistence type="predicted"/>
<feature type="transmembrane region" description="Helical" evidence="1">
    <location>
        <begin position="68"/>
        <end position="91"/>
    </location>
</feature>
<dbReference type="Proteomes" id="UP000628854">
    <property type="component" value="Unassembled WGS sequence"/>
</dbReference>
<keyword evidence="1" id="KW-0472">Membrane</keyword>
<feature type="transmembrane region" description="Helical" evidence="1">
    <location>
        <begin position="12"/>
        <end position="31"/>
    </location>
</feature>
<organism evidence="2 3">
    <name type="scientific">Henriciella pelagia</name>
    <dbReference type="NCBI Taxonomy" id="1977912"/>
    <lineage>
        <taxon>Bacteria</taxon>
        <taxon>Pseudomonadati</taxon>
        <taxon>Pseudomonadota</taxon>
        <taxon>Alphaproteobacteria</taxon>
        <taxon>Hyphomonadales</taxon>
        <taxon>Hyphomonadaceae</taxon>
        <taxon>Henriciella</taxon>
    </lineage>
</organism>
<reference evidence="3" key="1">
    <citation type="journal article" date="2019" name="Int. J. Syst. Evol. Microbiol.">
        <title>The Global Catalogue of Microorganisms (GCM) 10K type strain sequencing project: providing services to taxonomists for standard genome sequencing and annotation.</title>
        <authorList>
            <consortium name="The Broad Institute Genomics Platform"/>
            <consortium name="The Broad Institute Genome Sequencing Center for Infectious Disease"/>
            <person name="Wu L."/>
            <person name="Ma J."/>
        </authorList>
    </citation>
    <scope>NUCLEOTIDE SEQUENCE [LARGE SCALE GENOMIC DNA]</scope>
    <source>
        <strain evidence="3">CGMCC 1.15928</strain>
    </source>
</reference>
<evidence type="ECO:0000256" key="1">
    <source>
        <dbReference type="SAM" id="Phobius"/>
    </source>
</evidence>
<sequence>MRFEDTMTRIDNSLLILGAALICAPLVIYGVDSLVGLGRTDPLTLSTLIGGAGAGVLALSQRGSWMRFFLAFAVGLLVVALQVYGIAFLVLQVTGL</sequence>
<keyword evidence="1" id="KW-1133">Transmembrane helix</keyword>
<protein>
    <submittedName>
        <fullName evidence="2">Uncharacterized protein</fullName>
    </submittedName>
</protein>
<accession>A0ABQ1JN11</accession>
<name>A0ABQ1JN11_9PROT</name>
<feature type="transmembrane region" description="Helical" evidence="1">
    <location>
        <begin position="43"/>
        <end position="61"/>
    </location>
</feature>
<comment type="caution">
    <text evidence="2">The sequence shown here is derived from an EMBL/GenBank/DDBJ whole genome shotgun (WGS) entry which is preliminary data.</text>
</comment>
<gene>
    <name evidence="2" type="ORF">GCM10011503_18830</name>
</gene>
<dbReference type="EMBL" id="BMKF01000002">
    <property type="protein sequence ID" value="GGB70394.1"/>
    <property type="molecule type" value="Genomic_DNA"/>
</dbReference>
<keyword evidence="3" id="KW-1185">Reference proteome</keyword>